<accession>A0A0A9G225</accession>
<evidence type="ECO:0000313" key="1">
    <source>
        <dbReference type="EMBL" id="JAE17539.1"/>
    </source>
</evidence>
<reference evidence="1" key="2">
    <citation type="journal article" date="2015" name="Data Brief">
        <title>Shoot transcriptome of the giant reed, Arundo donax.</title>
        <authorList>
            <person name="Barrero R.A."/>
            <person name="Guerrero F.D."/>
            <person name="Moolhuijzen P."/>
            <person name="Goolsby J.A."/>
            <person name="Tidwell J."/>
            <person name="Bellgard S.E."/>
            <person name="Bellgard M.I."/>
        </authorList>
    </citation>
    <scope>NUCLEOTIDE SEQUENCE</scope>
    <source>
        <tissue evidence="1">Shoot tissue taken approximately 20 cm above the soil surface</tissue>
    </source>
</reference>
<reference evidence="1" key="1">
    <citation type="submission" date="2014-09" db="EMBL/GenBank/DDBJ databases">
        <authorList>
            <person name="Magalhaes I.L.F."/>
            <person name="Oliveira U."/>
            <person name="Santos F.R."/>
            <person name="Vidigal T.H.D.A."/>
            <person name="Brescovit A.D."/>
            <person name="Santos A.J."/>
        </authorList>
    </citation>
    <scope>NUCLEOTIDE SEQUENCE</scope>
    <source>
        <tissue evidence="1">Shoot tissue taken approximately 20 cm above the soil surface</tissue>
    </source>
</reference>
<protein>
    <submittedName>
        <fullName evidence="1">Uncharacterized protein</fullName>
    </submittedName>
</protein>
<name>A0A0A9G225_ARUDO</name>
<dbReference type="EMBL" id="GBRH01180357">
    <property type="protein sequence ID" value="JAE17539.1"/>
    <property type="molecule type" value="Transcribed_RNA"/>
</dbReference>
<dbReference type="AlphaFoldDB" id="A0A0A9G225"/>
<sequence length="75" mass="8584">MSLYRTLPVLLQLAQRSAKSFSSYSLSNNKHYIAYLLTKSWFVVAQITSMENVDMKSMAAMDAKEFNMPQQLVCL</sequence>
<organism evidence="1">
    <name type="scientific">Arundo donax</name>
    <name type="common">Giant reed</name>
    <name type="synonym">Donax arundinaceus</name>
    <dbReference type="NCBI Taxonomy" id="35708"/>
    <lineage>
        <taxon>Eukaryota</taxon>
        <taxon>Viridiplantae</taxon>
        <taxon>Streptophyta</taxon>
        <taxon>Embryophyta</taxon>
        <taxon>Tracheophyta</taxon>
        <taxon>Spermatophyta</taxon>
        <taxon>Magnoliopsida</taxon>
        <taxon>Liliopsida</taxon>
        <taxon>Poales</taxon>
        <taxon>Poaceae</taxon>
        <taxon>PACMAD clade</taxon>
        <taxon>Arundinoideae</taxon>
        <taxon>Arundineae</taxon>
        <taxon>Arundo</taxon>
    </lineage>
</organism>
<proteinExistence type="predicted"/>